<keyword evidence="2" id="KW-0812">Transmembrane</keyword>
<reference evidence="3" key="1">
    <citation type="submission" date="2014-12" db="EMBL/GenBank/DDBJ databases">
        <title>Insight into the proteome of Arion vulgaris.</title>
        <authorList>
            <person name="Aradska J."/>
            <person name="Bulat T."/>
            <person name="Smidak R."/>
            <person name="Sarate P."/>
            <person name="Gangsoo J."/>
            <person name="Sialana F."/>
            <person name="Bilban M."/>
            <person name="Lubec G."/>
        </authorList>
    </citation>
    <scope>NUCLEOTIDE SEQUENCE</scope>
    <source>
        <tissue evidence="3">Skin</tissue>
    </source>
</reference>
<name>A0A0B6Z6I0_9EUPU</name>
<evidence type="ECO:0000256" key="1">
    <source>
        <dbReference type="SAM" id="MobiDB-lite"/>
    </source>
</evidence>
<sequence>MEIFDNEIWLRYFVVCVFLGIMVIPNVDMTNYQQPSSSNARINQTLFWDIELPGTNRCSLDPILLSQLDALKAYNRPNHGLRLSAYGLYKPVWNVATFNQSEFQRYLNCMCDTSTQHCDVHATCGKVVNSGQIDNDTPCSQNNPSIDAISKQMNTSVVHLCKRYPRHTWSTNSVCEYKLCNWSEVHLSWDITDMYTESLHYDSSEYNPCHFKDDEDVSTTDENGSGSSSSSTEPYSNTTSEVMNDNDGPLSDTVIGIIVAACVIITIILIMGGVLLWLRRRRNTKSNNDSLSSGPASSTTNIEREPGRDFQKNDDRADQRIHGKPNGLFRPPPRLQSSTNGLNFNKESSSSAERGVTERHTRNNTYTAQNNNANRGASSQNIRVTSGEPTYDSIDAALGIQSEYSTLDDFTNYNHMYRTVSDGDPKHRPAMPLPPHIKNQTLPYYSVADPTVAGSSNQDTVSAQYLELFDENVSIQPISGTDYLLPIFLPPMASEQVVETHSYVSLYSD</sequence>
<accession>A0A0B6Z6I0</accession>
<feature type="transmembrane region" description="Helical" evidence="2">
    <location>
        <begin position="254"/>
        <end position="278"/>
    </location>
</feature>
<feature type="non-terminal residue" evidence="3">
    <location>
        <position position="509"/>
    </location>
</feature>
<protein>
    <submittedName>
        <fullName evidence="3">Uncharacterized protein</fullName>
    </submittedName>
</protein>
<feature type="compositionally biased region" description="Low complexity" evidence="1">
    <location>
        <begin position="363"/>
        <end position="375"/>
    </location>
</feature>
<feature type="transmembrane region" description="Helical" evidence="2">
    <location>
        <begin position="9"/>
        <end position="27"/>
    </location>
</feature>
<proteinExistence type="predicted"/>
<feature type="compositionally biased region" description="Polar residues" evidence="1">
    <location>
        <begin position="335"/>
        <end position="352"/>
    </location>
</feature>
<dbReference type="AlphaFoldDB" id="A0A0B6Z6I0"/>
<keyword evidence="2" id="KW-1133">Transmembrane helix</keyword>
<feature type="compositionally biased region" description="Basic and acidic residues" evidence="1">
    <location>
        <begin position="302"/>
        <end position="321"/>
    </location>
</feature>
<keyword evidence="2" id="KW-0472">Membrane</keyword>
<organism evidence="3">
    <name type="scientific">Arion vulgaris</name>
    <dbReference type="NCBI Taxonomy" id="1028688"/>
    <lineage>
        <taxon>Eukaryota</taxon>
        <taxon>Metazoa</taxon>
        <taxon>Spiralia</taxon>
        <taxon>Lophotrochozoa</taxon>
        <taxon>Mollusca</taxon>
        <taxon>Gastropoda</taxon>
        <taxon>Heterobranchia</taxon>
        <taxon>Euthyneura</taxon>
        <taxon>Panpulmonata</taxon>
        <taxon>Eupulmonata</taxon>
        <taxon>Stylommatophora</taxon>
        <taxon>Helicina</taxon>
        <taxon>Arionoidea</taxon>
        <taxon>Arionidae</taxon>
        <taxon>Arion</taxon>
    </lineage>
</organism>
<evidence type="ECO:0000313" key="3">
    <source>
        <dbReference type="EMBL" id="CEK63325.1"/>
    </source>
</evidence>
<feature type="compositionally biased region" description="Low complexity" evidence="1">
    <location>
        <begin position="220"/>
        <end position="240"/>
    </location>
</feature>
<feature type="compositionally biased region" description="Polar residues" evidence="1">
    <location>
        <begin position="285"/>
        <end position="301"/>
    </location>
</feature>
<feature type="region of interest" description="Disordered" evidence="1">
    <location>
        <begin position="285"/>
        <end position="384"/>
    </location>
</feature>
<evidence type="ECO:0000256" key="2">
    <source>
        <dbReference type="SAM" id="Phobius"/>
    </source>
</evidence>
<feature type="region of interest" description="Disordered" evidence="1">
    <location>
        <begin position="212"/>
        <end position="247"/>
    </location>
</feature>
<dbReference type="EMBL" id="HACG01016460">
    <property type="protein sequence ID" value="CEK63325.1"/>
    <property type="molecule type" value="Transcribed_RNA"/>
</dbReference>
<gene>
    <name evidence="3" type="primary">ORF47935</name>
</gene>